<proteinExistence type="inferred from homology"/>
<dbReference type="InterPro" id="IPR034660">
    <property type="entry name" value="DinB/YfiT-like"/>
</dbReference>
<evidence type="ECO:0000313" key="3">
    <source>
        <dbReference type="EMBL" id="UXX80367.1"/>
    </source>
</evidence>
<dbReference type="EMBL" id="CP106735">
    <property type="protein sequence ID" value="UXX80367.1"/>
    <property type="molecule type" value="Genomic_DNA"/>
</dbReference>
<evidence type="ECO:0000313" key="4">
    <source>
        <dbReference type="Proteomes" id="UP001062165"/>
    </source>
</evidence>
<evidence type="ECO:0000256" key="1">
    <source>
        <dbReference type="ARBA" id="ARBA00008635"/>
    </source>
</evidence>
<reference evidence="3" key="1">
    <citation type="submission" date="2022-10" db="EMBL/GenBank/DDBJ databases">
        <title>Comparative genomics and taxonomic characterization of three novel marine species of genus Reichenbachiella exhibiting antioxidant and polysaccharide degradation activities.</title>
        <authorList>
            <person name="Muhammad N."/>
            <person name="Lee Y.-J."/>
            <person name="Ko J."/>
            <person name="Kim S.-G."/>
        </authorList>
    </citation>
    <scope>NUCLEOTIDE SEQUENCE</scope>
    <source>
        <strain evidence="3">Wsw4-B4</strain>
    </source>
</reference>
<accession>A0ABY6D2H7</accession>
<dbReference type="Gene3D" id="1.20.120.450">
    <property type="entry name" value="dinb family like domain"/>
    <property type="match status" value="1"/>
</dbReference>
<keyword evidence="2" id="KW-0479">Metal-binding</keyword>
<protein>
    <submittedName>
        <fullName evidence="3">Damage-inducible protein DinB</fullName>
    </submittedName>
</protein>
<organism evidence="3 4">
    <name type="scientific">Reichenbachiella carrageenanivorans</name>
    <dbReference type="NCBI Taxonomy" id="2979869"/>
    <lineage>
        <taxon>Bacteria</taxon>
        <taxon>Pseudomonadati</taxon>
        <taxon>Bacteroidota</taxon>
        <taxon>Cytophagia</taxon>
        <taxon>Cytophagales</taxon>
        <taxon>Reichenbachiellaceae</taxon>
        <taxon>Reichenbachiella</taxon>
    </lineage>
</organism>
<sequence>MIPFFRDLFDYHHQTNQRLADQLIEHEVRLTDRSIPLFSHMINAHQIWNARILDLVPLGVFQVHSLKDCKALDGENFDKSLQILDSFDLSQPCFYTNSKGQTFENSIRDILFHATNHMTHHRGQLISDLRQNGMTSIVTDYIFYKR</sequence>
<comment type="similarity">
    <text evidence="1">Belongs to the DinB family.</text>
</comment>
<dbReference type="PANTHER" id="PTHR37302:SF3">
    <property type="entry name" value="DAMAGE-INDUCIBLE PROTEIN DINB"/>
    <property type="match status" value="1"/>
</dbReference>
<gene>
    <name evidence="3" type="ORF">N7E81_04545</name>
</gene>
<name>A0ABY6D2H7_9BACT</name>
<dbReference type="InterPro" id="IPR007837">
    <property type="entry name" value="DinB"/>
</dbReference>
<dbReference type="Pfam" id="PF05163">
    <property type="entry name" value="DinB"/>
    <property type="match status" value="1"/>
</dbReference>
<dbReference type="SUPFAM" id="SSF109854">
    <property type="entry name" value="DinB/YfiT-like putative metalloenzymes"/>
    <property type="match status" value="1"/>
</dbReference>
<dbReference type="RefSeq" id="WP_263052097.1">
    <property type="nucleotide sequence ID" value="NZ_CP106735.1"/>
</dbReference>
<evidence type="ECO:0000256" key="2">
    <source>
        <dbReference type="ARBA" id="ARBA00022723"/>
    </source>
</evidence>
<dbReference type="PANTHER" id="PTHR37302">
    <property type="entry name" value="SLR1116 PROTEIN"/>
    <property type="match status" value="1"/>
</dbReference>
<dbReference type="Proteomes" id="UP001062165">
    <property type="component" value="Chromosome"/>
</dbReference>
<keyword evidence="4" id="KW-1185">Reference proteome</keyword>